<gene>
    <name evidence="2" type="ORF">JCM19239_5202</name>
</gene>
<evidence type="ECO:0000313" key="2">
    <source>
        <dbReference type="EMBL" id="GAL26701.1"/>
    </source>
</evidence>
<dbReference type="Gene3D" id="3.30.450.20">
    <property type="entry name" value="PAS domain"/>
    <property type="match status" value="1"/>
</dbReference>
<reference evidence="3" key="1">
    <citation type="submission" date="2014-09" db="EMBL/GenBank/DDBJ databases">
        <title>Vibrio variabilis JCM 19239. (C206) whole genome shotgun sequence.</title>
        <authorList>
            <person name="Sawabe T."/>
            <person name="Meirelles P."/>
            <person name="Nakanishi M."/>
            <person name="Sayaka M."/>
            <person name="Hattori M."/>
            <person name="Ohkuma M."/>
        </authorList>
    </citation>
    <scope>NUCLEOTIDE SEQUENCE [LARGE SCALE GENOMIC DNA]</scope>
    <source>
        <strain evidence="3">JCM 19239</strain>
    </source>
</reference>
<sequence>MSLPKLLLRTFKPLTFALITLLIYLSYQHYERSQALAKSQSQDNVKVASALVWSQIEATFAKVDLLQESIDSNSFDILTNQILANSYLYKSIALYNTKTQYYSNFNDDGLTDSSQASIKWHSFDGFAHRYAVSTLYQKADGFWVFAIKQEQNQSPIEVWFEIDVQHTTQYLANLKTLDNGYVFVIDKMTGQLVFHPNPARIGTASISYLGGLQDQVEAGETRGQYDYFYNGNLKKSVFSAQNPMGWVFVSGTSQTDILFTSYQISLTAVVILALLLLVFSINYITYQLNEALSELTRAEDIAQFKHDLKIIFDRFTYHKGVQFCLYDAETHYFKTIDFHGNSKSIFHCDRLPRVFESRGLNFLYNNKHDPLAQKLHITGRHYTLPLYHQDALIGVIYLKSSFYAFEGLIRAIRDFSEVALANLLLTKKGGNGRCPYRP</sequence>
<name>A0ABQ0JDA3_9VIBR</name>
<proteinExistence type="predicted"/>
<keyword evidence="1" id="KW-0812">Transmembrane</keyword>
<keyword evidence="1" id="KW-0472">Membrane</keyword>
<feature type="transmembrane region" description="Helical" evidence="1">
    <location>
        <begin position="262"/>
        <end position="284"/>
    </location>
</feature>
<protein>
    <submittedName>
        <fullName evidence="2">GGDEF domain</fullName>
    </submittedName>
</protein>
<dbReference type="CDD" id="cd12912">
    <property type="entry name" value="PDC2_MCP_like"/>
    <property type="match status" value="1"/>
</dbReference>
<keyword evidence="3" id="KW-1185">Reference proteome</keyword>
<evidence type="ECO:0000256" key="1">
    <source>
        <dbReference type="SAM" id="Phobius"/>
    </source>
</evidence>
<evidence type="ECO:0000313" key="3">
    <source>
        <dbReference type="Proteomes" id="UP000029223"/>
    </source>
</evidence>
<dbReference type="Proteomes" id="UP000029223">
    <property type="component" value="Unassembled WGS sequence"/>
</dbReference>
<comment type="caution">
    <text evidence="2">The sequence shown here is derived from an EMBL/GenBank/DDBJ whole genome shotgun (WGS) entry which is preliminary data.</text>
</comment>
<organism evidence="2 3">
    <name type="scientific">Vibrio variabilis</name>
    <dbReference type="NCBI Taxonomy" id="990271"/>
    <lineage>
        <taxon>Bacteria</taxon>
        <taxon>Pseudomonadati</taxon>
        <taxon>Pseudomonadota</taxon>
        <taxon>Gammaproteobacteria</taxon>
        <taxon>Vibrionales</taxon>
        <taxon>Vibrionaceae</taxon>
        <taxon>Vibrio</taxon>
    </lineage>
</organism>
<dbReference type="EMBL" id="BBMS01000021">
    <property type="protein sequence ID" value="GAL26701.1"/>
    <property type="molecule type" value="Genomic_DNA"/>
</dbReference>
<accession>A0ABQ0JDA3</accession>
<keyword evidence="1" id="KW-1133">Transmembrane helix</keyword>